<dbReference type="Proteomes" id="UP000095591">
    <property type="component" value="Unassembled WGS sequence"/>
</dbReference>
<accession>A0A173RMU5</accession>
<protein>
    <recommendedName>
        <fullName evidence="3">Outer membrane beta-barrel protein</fullName>
    </recommendedName>
</protein>
<evidence type="ECO:0008006" key="3">
    <source>
        <dbReference type="Google" id="ProtNLM"/>
    </source>
</evidence>
<organism evidence="1 2">
    <name type="scientific">Parabacteroides distasonis</name>
    <dbReference type="NCBI Taxonomy" id="823"/>
    <lineage>
        <taxon>Bacteria</taxon>
        <taxon>Pseudomonadati</taxon>
        <taxon>Bacteroidota</taxon>
        <taxon>Bacteroidia</taxon>
        <taxon>Bacteroidales</taxon>
        <taxon>Tannerellaceae</taxon>
        <taxon>Parabacteroides</taxon>
    </lineage>
</organism>
<sequence length="284" mass="32446">MRHFTLLLLSVFTVYQAKADILIPLDKYPTGEKRFNLQINGSHDTSTPWLSTTSFGVDEDGQMGNPENWTSEQIDEDNHSVSHRLIMNSISLRLSYRVWDNLSLWAGIGTTNFTHEETFRDDDDLSSTIFSKNMVPIYSGGLGYGHALTDRFFMSTQPGVRYANSDNMTTEVYYQGKTIPLRDLSLNRRYLEWAVPVVAGYALGNFVPYAGILYKDYTMKDRYEFTKTYAGEDYTVRIDETFHARHKLYALAGVNYFLADNISLGVNGSFGKRQSVQLQFNISF</sequence>
<dbReference type="SUPFAM" id="SSF103515">
    <property type="entry name" value="Autotransporter"/>
    <property type="match status" value="1"/>
</dbReference>
<gene>
    <name evidence="1" type="ORF">ERS852429_00560</name>
</gene>
<reference evidence="1 2" key="1">
    <citation type="submission" date="2015-09" db="EMBL/GenBank/DDBJ databases">
        <authorList>
            <consortium name="Pathogen Informatics"/>
        </authorList>
    </citation>
    <scope>NUCLEOTIDE SEQUENCE [LARGE SCALE GENOMIC DNA]</scope>
    <source>
        <strain evidence="1 2">2789STDY5608872</strain>
    </source>
</reference>
<evidence type="ECO:0000313" key="2">
    <source>
        <dbReference type="Proteomes" id="UP000095591"/>
    </source>
</evidence>
<dbReference type="AlphaFoldDB" id="A0A173RMU5"/>
<dbReference type="InterPro" id="IPR036709">
    <property type="entry name" value="Autotransporte_beta_dom_sf"/>
</dbReference>
<evidence type="ECO:0000313" key="1">
    <source>
        <dbReference type="EMBL" id="CUM78508.1"/>
    </source>
</evidence>
<dbReference type="EMBL" id="CYXP01000001">
    <property type="protein sequence ID" value="CUM78508.1"/>
    <property type="molecule type" value="Genomic_DNA"/>
</dbReference>
<proteinExistence type="predicted"/>
<name>A0A173RMU5_PARDI</name>
<dbReference type="RefSeq" id="WP_057318768.1">
    <property type="nucleotide sequence ID" value="NZ_CYXP01000001.1"/>
</dbReference>